<dbReference type="InterPro" id="IPR002525">
    <property type="entry name" value="Transp_IS110-like_N"/>
</dbReference>
<evidence type="ECO:0000313" key="3">
    <source>
        <dbReference type="EMBL" id="MBM6737185.1"/>
    </source>
</evidence>
<dbReference type="Proteomes" id="UP000716906">
    <property type="component" value="Unassembled WGS sequence"/>
</dbReference>
<reference evidence="3 4" key="1">
    <citation type="journal article" date="2021" name="Sci. Rep.">
        <title>The distribution of antibiotic resistance genes in chicken gut microbiota commensals.</title>
        <authorList>
            <person name="Juricova H."/>
            <person name="Matiasovicova J."/>
            <person name="Kubasova T."/>
            <person name="Cejkova D."/>
            <person name="Rychlik I."/>
        </authorList>
    </citation>
    <scope>NUCLEOTIDE SEQUENCE [LARGE SCALE GENOMIC DNA]</scope>
    <source>
        <strain evidence="3 4">An773</strain>
    </source>
</reference>
<comment type="caution">
    <text evidence="3">The sequence shown here is derived from an EMBL/GenBank/DDBJ whole genome shotgun (WGS) entry which is preliminary data.</text>
</comment>
<organism evidence="3 4">
    <name type="scientific">Faecalicatena fissicatena</name>
    <dbReference type="NCBI Taxonomy" id="290055"/>
    <lineage>
        <taxon>Bacteria</taxon>
        <taxon>Bacillati</taxon>
        <taxon>Bacillota</taxon>
        <taxon>Clostridia</taxon>
        <taxon>Lachnospirales</taxon>
        <taxon>Lachnospiraceae</taxon>
        <taxon>Faecalicatena</taxon>
    </lineage>
</organism>
<gene>
    <name evidence="3" type="ORF">H7U36_03560</name>
</gene>
<feature type="domain" description="Transposase IS116/IS110/IS902 C-terminal" evidence="2">
    <location>
        <begin position="296"/>
        <end position="381"/>
    </location>
</feature>
<dbReference type="NCBIfam" id="NF033542">
    <property type="entry name" value="transpos_IS110"/>
    <property type="match status" value="1"/>
</dbReference>
<feature type="domain" description="Transposase IS110-like N-terminal" evidence="1">
    <location>
        <begin position="11"/>
        <end position="169"/>
    </location>
</feature>
<dbReference type="Pfam" id="PF01548">
    <property type="entry name" value="DEDD_Tnp_IS110"/>
    <property type="match status" value="1"/>
</dbReference>
<keyword evidence="4" id="KW-1185">Reference proteome</keyword>
<protein>
    <submittedName>
        <fullName evidence="3">IS110 family transposase</fullName>
    </submittedName>
</protein>
<accession>A0ABS2E6D1</accession>
<dbReference type="PANTHER" id="PTHR33055:SF15">
    <property type="entry name" value="TRANSPOSASE-RELATED"/>
    <property type="match status" value="1"/>
</dbReference>
<sequence>MKFDHLSTLCVGLDIGSRINFLTALNFDSDRLINMRPVPNASNGVEAMESMILAVLEANPQFRYLLIAMESTSFYGVHVANYLSTTDKLKPYGVKVFCLNPKTIANYRKSFTGLGKNDGIDSFIVADYVRAGRINIEPWRGAQYLALQRLTRQRRHINEAIAREKNYVLNNVFLKFSEFALLSGEESPVSDKFSATAEAILTEYKTTEDIANAPLKELIDFISASGHGRFSDPDQVASLLQKAARNSYRLDKALYEPITTSIACSFNCIRAFEKEQKALDKAIAATVAGLNPTEYQILKSIPGIGPVYAAGILAEIGSVRCFNSNNALAKYSGIIWRDNQSGEFDSEDTPMMKAGNRYLRYYLIQAAGSVVRYCPEYTDYYNKKFAEVPKHQHKRALALTARKLIRLIFGLLDKNQLYSPAKSR</sequence>
<evidence type="ECO:0000313" key="4">
    <source>
        <dbReference type="Proteomes" id="UP000716906"/>
    </source>
</evidence>
<dbReference type="EMBL" id="JACLYY010000002">
    <property type="protein sequence ID" value="MBM6737185.1"/>
    <property type="molecule type" value="Genomic_DNA"/>
</dbReference>
<dbReference type="PANTHER" id="PTHR33055">
    <property type="entry name" value="TRANSPOSASE FOR INSERTION SEQUENCE ELEMENT IS1111A"/>
    <property type="match status" value="1"/>
</dbReference>
<evidence type="ECO:0000259" key="2">
    <source>
        <dbReference type="Pfam" id="PF02371"/>
    </source>
</evidence>
<proteinExistence type="predicted"/>
<dbReference type="Pfam" id="PF02371">
    <property type="entry name" value="Transposase_20"/>
    <property type="match status" value="1"/>
</dbReference>
<dbReference type="InterPro" id="IPR047650">
    <property type="entry name" value="Transpos_IS110"/>
</dbReference>
<name>A0ABS2E6D1_9FIRM</name>
<dbReference type="InterPro" id="IPR003346">
    <property type="entry name" value="Transposase_20"/>
</dbReference>
<evidence type="ECO:0000259" key="1">
    <source>
        <dbReference type="Pfam" id="PF01548"/>
    </source>
</evidence>